<dbReference type="Proteomes" id="UP000650467">
    <property type="component" value="Unassembled WGS sequence"/>
</dbReference>
<evidence type="ECO:0000256" key="2">
    <source>
        <dbReference type="SAM" id="SignalP"/>
    </source>
</evidence>
<feature type="chain" id="PRO_5032483559" evidence="2">
    <location>
        <begin position="22"/>
        <end position="321"/>
    </location>
</feature>
<name>A0A835W5N2_CHLIN</name>
<sequence length="321" mass="33078">MAPLWTRLCKLLLVTACSAVAARIPGAYGPAPYGSYGGGYGSYGYGPTPPPPGPIYGGGGYGGGGYGGYGGYGYGHYAPAYPPPPAATPPYYASQWPPMEEALERPPASPEPPQLPPAWRSPPQLPPPGVSPPPPPSPSPPALPLTDIVGCYQFLGPDNRRLFPANELSAGHGSAGGGVGPNAGPKSFDAAACVKVVAGSGGHFRYVGFFNGHMCFGIGGILPPSALAAAQPFTACEPCPTSPSASNSTGSSSSGGGNGGKEPQPEQLRCGSDTRMAIYDLTAWPWVRLAPALPPMAPWPPEPEDFGSGWRRLRRRLRQRA</sequence>
<dbReference type="EMBL" id="JAEHOC010000005">
    <property type="protein sequence ID" value="KAG2441507.1"/>
    <property type="molecule type" value="Genomic_DNA"/>
</dbReference>
<protein>
    <submittedName>
        <fullName evidence="3">Uncharacterized protein</fullName>
    </submittedName>
</protein>
<feature type="region of interest" description="Disordered" evidence="1">
    <location>
        <begin position="101"/>
        <end position="142"/>
    </location>
</feature>
<evidence type="ECO:0000313" key="3">
    <source>
        <dbReference type="EMBL" id="KAG2441507.1"/>
    </source>
</evidence>
<organism evidence="3 4">
    <name type="scientific">Chlamydomonas incerta</name>
    <dbReference type="NCBI Taxonomy" id="51695"/>
    <lineage>
        <taxon>Eukaryota</taxon>
        <taxon>Viridiplantae</taxon>
        <taxon>Chlorophyta</taxon>
        <taxon>core chlorophytes</taxon>
        <taxon>Chlorophyceae</taxon>
        <taxon>CS clade</taxon>
        <taxon>Chlamydomonadales</taxon>
        <taxon>Chlamydomonadaceae</taxon>
        <taxon>Chlamydomonas</taxon>
    </lineage>
</organism>
<dbReference type="PANTHER" id="PTHR23330">
    <property type="entry name" value="P300 TRANSCRIPTIONAL COFACTOR JMY-RELATED"/>
    <property type="match status" value="1"/>
</dbReference>
<feature type="compositionally biased region" description="Pro residues" evidence="1">
    <location>
        <begin position="107"/>
        <end position="142"/>
    </location>
</feature>
<feature type="signal peptide" evidence="2">
    <location>
        <begin position="1"/>
        <end position="21"/>
    </location>
</feature>
<gene>
    <name evidence="3" type="ORF">HXX76_003129</name>
</gene>
<keyword evidence="4" id="KW-1185">Reference proteome</keyword>
<feature type="region of interest" description="Disordered" evidence="1">
    <location>
        <begin position="238"/>
        <end position="268"/>
    </location>
</feature>
<feature type="compositionally biased region" description="Low complexity" evidence="1">
    <location>
        <begin position="242"/>
        <end position="252"/>
    </location>
</feature>
<dbReference type="AlphaFoldDB" id="A0A835W5N2"/>
<proteinExistence type="predicted"/>
<accession>A0A835W5N2</accession>
<evidence type="ECO:0000256" key="1">
    <source>
        <dbReference type="SAM" id="MobiDB-lite"/>
    </source>
</evidence>
<reference evidence="3" key="1">
    <citation type="journal article" date="2020" name="bioRxiv">
        <title>Comparative genomics of Chlamydomonas.</title>
        <authorList>
            <person name="Craig R.J."/>
            <person name="Hasan A.R."/>
            <person name="Ness R.W."/>
            <person name="Keightley P.D."/>
        </authorList>
    </citation>
    <scope>NUCLEOTIDE SEQUENCE</scope>
    <source>
        <strain evidence="3">SAG 7.73</strain>
    </source>
</reference>
<keyword evidence="2" id="KW-0732">Signal</keyword>
<dbReference type="OrthoDB" id="547660at2759"/>
<dbReference type="PANTHER" id="PTHR23330:SF9">
    <property type="entry name" value="PROLINE-RICH PROTEIN 11"/>
    <property type="match status" value="1"/>
</dbReference>
<evidence type="ECO:0000313" key="4">
    <source>
        <dbReference type="Proteomes" id="UP000650467"/>
    </source>
</evidence>
<comment type="caution">
    <text evidence="3">The sequence shown here is derived from an EMBL/GenBank/DDBJ whole genome shotgun (WGS) entry which is preliminary data.</text>
</comment>